<evidence type="ECO:0000313" key="1">
    <source>
        <dbReference type="EMBL" id="ACR35322.1"/>
    </source>
</evidence>
<dbReference type="EMBL" id="BT084969">
    <property type="protein sequence ID" value="ACR35322.1"/>
    <property type="molecule type" value="mRNA"/>
</dbReference>
<name>C4J2C2_MAIZE</name>
<organism evidence="1">
    <name type="scientific">Zea mays</name>
    <name type="common">Maize</name>
    <dbReference type="NCBI Taxonomy" id="4577"/>
    <lineage>
        <taxon>Eukaryota</taxon>
        <taxon>Viridiplantae</taxon>
        <taxon>Streptophyta</taxon>
        <taxon>Embryophyta</taxon>
        <taxon>Tracheophyta</taxon>
        <taxon>Spermatophyta</taxon>
        <taxon>Magnoliopsida</taxon>
        <taxon>Liliopsida</taxon>
        <taxon>Poales</taxon>
        <taxon>Poaceae</taxon>
        <taxon>PACMAD clade</taxon>
        <taxon>Panicoideae</taxon>
        <taxon>Andropogonodae</taxon>
        <taxon>Andropogoneae</taxon>
        <taxon>Tripsacinae</taxon>
        <taxon>Zea</taxon>
    </lineage>
</organism>
<proteinExistence type="evidence at transcript level"/>
<reference evidence="1" key="1">
    <citation type="journal article" date="2009" name="PLoS Genet.">
        <title>Sequencing, mapping, and analysis of 27,455 maize full-length cDNAs.</title>
        <authorList>
            <person name="Soderlund C."/>
            <person name="Descour A."/>
            <person name="Kudrna D."/>
            <person name="Bomhoff M."/>
            <person name="Boyd L."/>
            <person name="Currie J."/>
            <person name="Angelova A."/>
            <person name="Collura K."/>
            <person name="Wissotski M."/>
            <person name="Ashley E."/>
            <person name="Morrow D."/>
            <person name="Fernandes J."/>
            <person name="Walbot V."/>
            <person name="Yu Y."/>
        </authorList>
    </citation>
    <scope>NUCLEOTIDE SEQUENCE</scope>
    <source>
        <strain evidence="1">B73</strain>
    </source>
</reference>
<sequence>MQLSRFIWIMVEIWNSSPKVLSLPTSTSHVTVTPFLRWFLLEDALSLAL</sequence>
<dbReference type="AlphaFoldDB" id="C4J2C2"/>
<reference evidence="1" key="2">
    <citation type="submission" date="2012-06" db="EMBL/GenBank/DDBJ databases">
        <authorList>
            <person name="Yu Y."/>
            <person name="Currie J."/>
            <person name="Lomeli R."/>
            <person name="Angelova A."/>
            <person name="Collura K."/>
            <person name="Wissotski M."/>
            <person name="Campos D."/>
            <person name="Kudrna D."/>
            <person name="Golser W."/>
            <person name="Ashely E."/>
            <person name="Descour A."/>
            <person name="Fernandes J."/>
            <person name="Soderlund C."/>
            <person name="Walbot V."/>
        </authorList>
    </citation>
    <scope>NUCLEOTIDE SEQUENCE</scope>
    <source>
        <strain evidence="1">B73</strain>
    </source>
</reference>
<accession>C4J2C2</accession>
<protein>
    <submittedName>
        <fullName evidence="1">Uncharacterized protein</fullName>
    </submittedName>
</protein>